<protein>
    <submittedName>
        <fullName evidence="6">Uncharacterized protein</fullName>
    </submittedName>
</protein>
<sequence>MGRVVVPSATEAIMDRGYDIMDMPSGGNERWWQNIPVRYIIIAQSSLSVFLMTFMGSTSPMAVTAMIKKVTVVGGDHSQMDVCPVDSTSNETYNVTTGEFEWNGATQTMALNGGSIGMIVTFLISARLCELFGVKKLVGYSLLISGILDCLQPTFIRLNVWIYITVLLIRGICLVGYVYLIMFVLNRCNENESDHHSGSSSGSMVGDYHKPPAVGSHFSEFGGILD</sequence>
<evidence type="ECO:0000256" key="2">
    <source>
        <dbReference type="ARBA" id="ARBA00022692"/>
    </source>
</evidence>
<dbReference type="AlphaFoldDB" id="A0A7R9GRC2"/>
<dbReference type="EMBL" id="OC317033">
    <property type="protein sequence ID" value="CAD7394654.1"/>
    <property type="molecule type" value="Genomic_DNA"/>
</dbReference>
<keyword evidence="3 5" id="KW-1133">Transmembrane helix</keyword>
<reference evidence="6" key="1">
    <citation type="submission" date="2020-11" db="EMBL/GenBank/DDBJ databases">
        <authorList>
            <person name="Tran Van P."/>
        </authorList>
    </citation>
    <scope>NUCLEOTIDE SEQUENCE</scope>
</reference>
<comment type="subcellular location">
    <subcellularLocation>
        <location evidence="1">Membrane</location>
        <topology evidence="1">Multi-pass membrane protein</topology>
    </subcellularLocation>
</comment>
<dbReference type="InterPro" id="IPR036259">
    <property type="entry name" value="MFS_trans_sf"/>
</dbReference>
<evidence type="ECO:0000256" key="3">
    <source>
        <dbReference type="ARBA" id="ARBA00022989"/>
    </source>
</evidence>
<gene>
    <name evidence="6" type="ORF">TCEB3V08_LOCUS2573</name>
</gene>
<keyword evidence="4 5" id="KW-0472">Membrane</keyword>
<feature type="transmembrane region" description="Helical" evidence="5">
    <location>
        <begin position="109"/>
        <end position="125"/>
    </location>
</feature>
<dbReference type="SUPFAM" id="SSF103473">
    <property type="entry name" value="MFS general substrate transporter"/>
    <property type="match status" value="1"/>
</dbReference>
<evidence type="ECO:0000256" key="1">
    <source>
        <dbReference type="ARBA" id="ARBA00004141"/>
    </source>
</evidence>
<dbReference type="GO" id="GO:0016020">
    <property type="term" value="C:membrane"/>
    <property type="evidence" value="ECO:0007669"/>
    <property type="project" value="UniProtKB-SubCell"/>
</dbReference>
<name>A0A7R9GRC2_TIMCR</name>
<dbReference type="InterPro" id="IPR050382">
    <property type="entry name" value="MFS_Na/Anion_cotransporter"/>
</dbReference>
<accession>A0A7R9GRC2</accession>
<proteinExistence type="predicted"/>
<feature type="transmembrane region" description="Helical" evidence="5">
    <location>
        <begin position="161"/>
        <end position="185"/>
    </location>
</feature>
<organism evidence="6">
    <name type="scientific">Timema cristinae</name>
    <name type="common">Walking stick</name>
    <dbReference type="NCBI Taxonomy" id="61476"/>
    <lineage>
        <taxon>Eukaryota</taxon>
        <taxon>Metazoa</taxon>
        <taxon>Ecdysozoa</taxon>
        <taxon>Arthropoda</taxon>
        <taxon>Hexapoda</taxon>
        <taxon>Insecta</taxon>
        <taxon>Pterygota</taxon>
        <taxon>Neoptera</taxon>
        <taxon>Polyneoptera</taxon>
        <taxon>Phasmatodea</taxon>
        <taxon>Timematodea</taxon>
        <taxon>Timematoidea</taxon>
        <taxon>Timematidae</taxon>
        <taxon>Timema</taxon>
    </lineage>
</organism>
<dbReference type="PANTHER" id="PTHR11662:SF399">
    <property type="entry name" value="FI19708P1-RELATED"/>
    <property type="match status" value="1"/>
</dbReference>
<dbReference type="GO" id="GO:0006820">
    <property type="term" value="P:monoatomic anion transport"/>
    <property type="evidence" value="ECO:0007669"/>
    <property type="project" value="TreeGrafter"/>
</dbReference>
<evidence type="ECO:0000256" key="5">
    <source>
        <dbReference type="SAM" id="Phobius"/>
    </source>
</evidence>
<keyword evidence="2 5" id="KW-0812">Transmembrane</keyword>
<feature type="transmembrane region" description="Helical" evidence="5">
    <location>
        <begin position="37"/>
        <end position="56"/>
    </location>
</feature>
<feature type="transmembrane region" description="Helical" evidence="5">
    <location>
        <begin position="137"/>
        <end position="155"/>
    </location>
</feature>
<evidence type="ECO:0000256" key="4">
    <source>
        <dbReference type="ARBA" id="ARBA00023136"/>
    </source>
</evidence>
<evidence type="ECO:0000313" key="6">
    <source>
        <dbReference type="EMBL" id="CAD7394654.1"/>
    </source>
</evidence>
<dbReference type="GO" id="GO:0022857">
    <property type="term" value="F:transmembrane transporter activity"/>
    <property type="evidence" value="ECO:0007669"/>
    <property type="project" value="TreeGrafter"/>
</dbReference>
<dbReference type="PANTHER" id="PTHR11662">
    <property type="entry name" value="SOLUTE CARRIER FAMILY 17"/>
    <property type="match status" value="1"/>
</dbReference>